<dbReference type="InterPro" id="IPR000836">
    <property type="entry name" value="PRTase_dom"/>
</dbReference>
<dbReference type="EMBL" id="CVRF01000003">
    <property type="protein sequence ID" value="CRK85995.1"/>
    <property type="molecule type" value="Genomic_DNA"/>
</dbReference>
<evidence type="ECO:0000313" key="12">
    <source>
        <dbReference type="EMBL" id="CRK85995.1"/>
    </source>
</evidence>
<proteinExistence type="inferred from homology"/>
<keyword evidence="10" id="KW-0472">Membrane</keyword>
<comment type="subunit">
    <text evidence="4 9">Homodimer.</text>
</comment>
<dbReference type="CDD" id="cd06223">
    <property type="entry name" value="PRTases_typeI"/>
    <property type="match status" value="1"/>
</dbReference>
<dbReference type="UniPathway" id="UPA00070">
    <property type="reaction ID" value="UER00119"/>
</dbReference>
<dbReference type="Gene3D" id="3.40.50.2020">
    <property type="match status" value="1"/>
</dbReference>
<name>A0A0M6WAK7_9GAMM</name>
<dbReference type="PANTHER" id="PTHR46683">
    <property type="entry name" value="OROTATE PHOSPHORIBOSYLTRANSFERASE 1-RELATED"/>
    <property type="match status" value="1"/>
</dbReference>
<feature type="domain" description="Phosphoribosyltransferase" evidence="11">
    <location>
        <begin position="52"/>
        <end position="161"/>
    </location>
</feature>
<feature type="binding site" evidence="9">
    <location>
        <position position="156"/>
    </location>
    <ligand>
        <name>orotate</name>
        <dbReference type="ChEBI" id="CHEBI:30839"/>
    </ligand>
</feature>
<evidence type="ECO:0000313" key="13">
    <source>
        <dbReference type="Proteomes" id="UP000242301"/>
    </source>
</evidence>
<accession>A0A0M6WAK7</accession>
<keyword evidence="8 9" id="KW-0665">Pyrimidine biosynthesis</keyword>
<dbReference type="EC" id="2.4.2.10" evidence="5 9"/>
<organism evidence="12 13">
    <name type="scientific">Candidatus Providencia siddallii</name>
    <dbReference type="NCBI Taxonomy" id="1715285"/>
    <lineage>
        <taxon>Bacteria</taxon>
        <taxon>Pseudomonadati</taxon>
        <taxon>Pseudomonadota</taxon>
        <taxon>Gammaproteobacteria</taxon>
        <taxon>Enterobacterales</taxon>
        <taxon>Morganellaceae</taxon>
        <taxon>Providencia</taxon>
    </lineage>
</organism>
<comment type="function">
    <text evidence="1 9">Catalyzes the transfer of a ribosyl phosphate group from 5-phosphoribose 1-diphosphate to orotate, leading to the formation of orotidine monophosphate (OMP).</text>
</comment>
<dbReference type="InterPro" id="IPR004467">
    <property type="entry name" value="Or_phspho_trans_dom"/>
</dbReference>
<evidence type="ECO:0000256" key="10">
    <source>
        <dbReference type="SAM" id="Phobius"/>
    </source>
</evidence>
<feature type="binding site" description="in other chain" evidence="9">
    <location>
        <position position="100"/>
    </location>
    <ligand>
        <name>5-phospho-alpha-D-ribose 1-diphosphate</name>
        <dbReference type="ChEBI" id="CHEBI:58017"/>
        <note>ligand shared between dimeric partners</note>
    </ligand>
</feature>
<dbReference type="InterPro" id="IPR023031">
    <property type="entry name" value="OPRT"/>
</dbReference>
<feature type="transmembrane region" description="Helical" evidence="10">
    <location>
        <begin position="33"/>
        <end position="54"/>
    </location>
</feature>
<comment type="catalytic activity">
    <reaction evidence="9">
        <text>orotidine 5'-phosphate + diphosphate = orotate + 5-phospho-alpha-D-ribose 1-diphosphate</text>
        <dbReference type="Rhea" id="RHEA:10380"/>
        <dbReference type="ChEBI" id="CHEBI:30839"/>
        <dbReference type="ChEBI" id="CHEBI:33019"/>
        <dbReference type="ChEBI" id="CHEBI:57538"/>
        <dbReference type="ChEBI" id="CHEBI:58017"/>
        <dbReference type="EC" id="2.4.2.10"/>
    </reaction>
</comment>
<dbReference type="GO" id="GO:0006207">
    <property type="term" value="P:'de novo' pyrimidine nucleobase biosynthetic process"/>
    <property type="evidence" value="ECO:0007669"/>
    <property type="project" value="TreeGrafter"/>
</dbReference>
<keyword evidence="7 9" id="KW-0808">Transferase</keyword>
<reference evidence="13" key="1">
    <citation type="submission" date="2015-05" db="EMBL/GenBank/DDBJ databases">
        <authorList>
            <person name="Manzano-Marin A."/>
        </authorList>
    </citation>
    <scope>NUCLEOTIDE SEQUENCE [LARGE SCALE GENOMIC DNA]</scope>
    <source>
        <strain evidence="13">officinalis</strain>
    </source>
</reference>
<evidence type="ECO:0000256" key="2">
    <source>
        <dbReference type="ARBA" id="ARBA00004889"/>
    </source>
</evidence>
<evidence type="ECO:0000256" key="8">
    <source>
        <dbReference type="ARBA" id="ARBA00022975"/>
    </source>
</evidence>
<feature type="transmembrane region" description="Helical" evidence="10">
    <location>
        <begin position="66"/>
        <end position="85"/>
    </location>
</feature>
<evidence type="ECO:0000256" key="5">
    <source>
        <dbReference type="ARBA" id="ARBA00011971"/>
    </source>
</evidence>
<evidence type="ECO:0000256" key="3">
    <source>
        <dbReference type="ARBA" id="ARBA00006340"/>
    </source>
</evidence>
<dbReference type="PANTHER" id="PTHR46683:SF1">
    <property type="entry name" value="OROTATE PHOSPHORIBOSYLTRANSFERASE 1-RELATED"/>
    <property type="match status" value="1"/>
</dbReference>
<feature type="binding site" description="in other chain" evidence="9">
    <location>
        <begin position="72"/>
        <end position="73"/>
    </location>
    <ligand>
        <name>5-phospho-alpha-D-ribose 1-diphosphate</name>
        <dbReference type="ChEBI" id="CHEBI:58017"/>
        <note>ligand shared between dimeric partners</note>
    </ligand>
</feature>
<keyword evidence="10" id="KW-1133">Transmembrane helix</keyword>
<feature type="binding site" description="in other chain" evidence="9">
    <location>
        <position position="26"/>
    </location>
    <ligand>
        <name>5-phospho-alpha-D-ribose 1-diphosphate</name>
        <dbReference type="ChEBI" id="CHEBI:58017"/>
        <note>ligand shared between dimeric partners</note>
    </ligand>
</feature>
<keyword evidence="13" id="KW-1185">Reference proteome</keyword>
<comment type="cofactor">
    <cofactor evidence="9">
        <name>Mg(2+)</name>
        <dbReference type="ChEBI" id="CHEBI:18420"/>
    </cofactor>
</comment>
<feature type="binding site" evidence="9">
    <location>
        <position position="128"/>
    </location>
    <ligand>
        <name>orotate</name>
        <dbReference type="ChEBI" id="CHEBI:30839"/>
    </ligand>
</feature>
<evidence type="ECO:0000256" key="1">
    <source>
        <dbReference type="ARBA" id="ARBA00003769"/>
    </source>
</evidence>
<gene>
    <name evidence="9 12" type="primary">pyrE</name>
    <name evidence="12" type="ORF">SOFFGTOCOR_0596</name>
</gene>
<dbReference type="Proteomes" id="UP000242301">
    <property type="component" value="Unassembled WGS sequence"/>
</dbReference>
<dbReference type="SUPFAM" id="SSF53271">
    <property type="entry name" value="PRTase-like"/>
    <property type="match status" value="1"/>
</dbReference>
<keyword evidence="10" id="KW-0812">Transmembrane</keyword>
<dbReference type="AlphaFoldDB" id="A0A0M6WAK7"/>
<dbReference type="GO" id="GO:0005737">
    <property type="term" value="C:cytoplasm"/>
    <property type="evidence" value="ECO:0007669"/>
    <property type="project" value="TreeGrafter"/>
</dbReference>
<evidence type="ECO:0000256" key="7">
    <source>
        <dbReference type="ARBA" id="ARBA00022679"/>
    </source>
</evidence>
<dbReference type="InterPro" id="IPR029057">
    <property type="entry name" value="PRTase-like"/>
</dbReference>
<evidence type="ECO:0000256" key="9">
    <source>
        <dbReference type="HAMAP-Rule" id="MF_01208"/>
    </source>
</evidence>
<evidence type="ECO:0000256" key="4">
    <source>
        <dbReference type="ARBA" id="ARBA00011738"/>
    </source>
</evidence>
<keyword evidence="9" id="KW-0460">Magnesium</keyword>
<dbReference type="GO" id="GO:0046132">
    <property type="term" value="P:pyrimidine ribonucleoside biosynthetic process"/>
    <property type="evidence" value="ECO:0007669"/>
    <property type="project" value="TreeGrafter"/>
</dbReference>
<comment type="similarity">
    <text evidence="3 9">Belongs to the purine/pyrimidine phosphoribosyltransferase family. PyrE subfamily.</text>
</comment>
<protein>
    <recommendedName>
        <fullName evidence="5 9">Orotate phosphoribosyltransferase</fullName>
        <shortName evidence="9">OPRT</shortName>
        <shortName evidence="9">OPRTase</shortName>
        <ecNumber evidence="5 9">2.4.2.10</ecNumber>
    </recommendedName>
</protein>
<dbReference type="Pfam" id="PF00156">
    <property type="entry name" value="Pribosyltran"/>
    <property type="match status" value="1"/>
</dbReference>
<dbReference type="GO" id="GO:0000287">
    <property type="term" value="F:magnesium ion binding"/>
    <property type="evidence" value="ECO:0007669"/>
    <property type="project" value="UniProtKB-UniRule"/>
</dbReference>
<dbReference type="GO" id="GO:0004588">
    <property type="term" value="F:orotate phosphoribosyltransferase activity"/>
    <property type="evidence" value="ECO:0007669"/>
    <property type="project" value="UniProtKB-UniRule"/>
</dbReference>
<keyword evidence="6 9" id="KW-0328">Glycosyltransferase</keyword>
<dbReference type="NCBIfam" id="TIGR00336">
    <property type="entry name" value="pyrE"/>
    <property type="match status" value="1"/>
</dbReference>
<comment type="caution">
    <text evidence="9">Lacks conserved residue(s) required for the propagation of feature annotation.</text>
</comment>
<comment type="pathway">
    <text evidence="2 9">Pyrimidine metabolism; UMP biosynthesis via de novo pathway; UMP from orotate: step 1/2.</text>
</comment>
<feature type="binding site" evidence="9">
    <location>
        <position position="99"/>
    </location>
    <ligand>
        <name>5-phospho-alpha-D-ribose 1-diphosphate</name>
        <dbReference type="ChEBI" id="CHEBI:58017"/>
        <note>ligand shared between dimeric partners</note>
    </ligand>
</feature>
<dbReference type="FunFam" id="3.40.50.2020:FF:000008">
    <property type="entry name" value="Orotate phosphoribosyltransferase"/>
    <property type="match status" value="1"/>
</dbReference>
<sequence length="214" mass="24199">MKDYQYDFINFALKKQVLKFGDFILKSGRKSPYFLNSGLFNTGSDLLLIGSFYAQLLLDSLIKYDVILGLAYKGIPIVTAMVIALKQQYGINISYCFNRKNIKKYGECGVLIGSPLKGHVVIVDDVITAGTSIRESIKIINQQNVKISGALICFDRQEKGKGEISATKEIERDYCKVYSIVTINDLIVYLSNSKGMEKHLIALNEYREKYCIYI</sequence>
<feature type="binding site" evidence="9">
    <location>
        <position position="103"/>
    </location>
    <ligand>
        <name>5-phospho-alpha-D-ribose 1-diphosphate</name>
        <dbReference type="ChEBI" id="CHEBI:58017"/>
        <note>ligand shared between dimeric partners</note>
    </ligand>
</feature>
<evidence type="ECO:0000259" key="11">
    <source>
        <dbReference type="Pfam" id="PF00156"/>
    </source>
</evidence>
<dbReference type="HAMAP" id="MF_01208">
    <property type="entry name" value="PyrE"/>
    <property type="match status" value="1"/>
</dbReference>
<dbReference type="GO" id="GO:0044205">
    <property type="term" value="P:'de novo' UMP biosynthetic process"/>
    <property type="evidence" value="ECO:0007669"/>
    <property type="project" value="UniProtKB-UniRule"/>
</dbReference>
<evidence type="ECO:0000256" key="6">
    <source>
        <dbReference type="ARBA" id="ARBA00022676"/>
    </source>
</evidence>
<dbReference type="STRING" id="1715285.SOFFGTOCOR_0596"/>
<feature type="binding site" description="in other chain" evidence="9">
    <location>
        <begin position="124"/>
        <end position="132"/>
    </location>
    <ligand>
        <name>5-phospho-alpha-D-ribose 1-diphosphate</name>
        <dbReference type="ChEBI" id="CHEBI:58017"/>
        <note>ligand shared between dimeric partners</note>
    </ligand>
</feature>